<feature type="domain" description="Flp pilus assembly protein RcpC/CpaB" evidence="1">
    <location>
        <begin position="119"/>
        <end position="227"/>
    </location>
</feature>
<evidence type="ECO:0000313" key="3">
    <source>
        <dbReference type="Proteomes" id="UP001596087"/>
    </source>
</evidence>
<dbReference type="InterPro" id="IPR031571">
    <property type="entry name" value="RcpC_dom"/>
</dbReference>
<evidence type="ECO:0000259" key="1">
    <source>
        <dbReference type="Pfam" id="PF16976"/>
    </source>
</evidence>
<dbReference type="CDD" id="cd11614">
    <property type="entry name" value="SAF_CpaB_FlgA_like"/>
    <property type="match status" value="1"/>
</dbReference>
<dbReference type="NCBIfam" id="TIGR03177">
    <property type="entry name" value="pilus_cpaB"/>
    <property type="match status" value="1"/>
</dbReference>
<gene>
    <name evidence="2" type="primary">cpaB</name>
    <name evidence="2" type="ORF">ACFPGP_20045</name>
</gene>
<proteinExistence type="predicted"/>
<dbReference type="Pfam" id="PF16976">
    <property type="entry name" value="RcpC"/>
    <property type="match status" value="1"/>
</dbReference>
<organism evidence="2 3">
    <name type="scientific">Nocardioides taihuensis</name>
    <dbReference type="NCBI Taxonomy" id="1835606"/>
    <lineage>
        <taxon>Bacteria</taxon>
        <taxon>Bacillati</taxon>
        <taxon>Actinomycetota</taxon>
        <taxon>Actinomycetes</taxon>
        <taxon>Propionibacteriales</taxon>
        <taxon>Nocardioidaceae</taxon>
        <taxon>Nocardioides</taxon>
    </lineage>
</organism>
<protein>
    <submittedName>
        <fullName evidence="2">Flp pilus assembly protein CpaB</fullName>
    </submittedName>
</protein>
<dbReference type="Proteomes" id="UP001596087">
    <property type="component" value="Unassembled WGS sequence"/>
</dbReference>
<dbReference type="EMBL" id="JBHSKD010000027">
    <property type="protein sequence ID" value="MFC5178985.1"/>
    <property type="molecule type" value="Genomic_DNA"/>
</dbReference>
<evidence type="ECO:0000313" key="2">
    <source>
        <dbReference type="EMBL" id="MFC5178985.1"/>
    </source>
</evidence>
<accession>A0ABW0BNM4</accession>
<comment type="caution">
    <text evidence="2">The sequence shown here is derived from an EMBL/GenBank/DDBJ whole genome shotgun (WGS) entry which is preliminary data.</text>
</comment>
<dbReference type="InterPro" id="IPR017592">
    <property type="entry name" value="Pilus_assmbl_Flp-typ_CpaB"/>
</dbReference>
<name>A0ABW0BNM4_9ACTN</name>
<sequence length="247" mass="25623">MDRRKILLVAAAVVAILGTALVFLYVQGADKRAEERFETVQVLKAVQPIAPGESIDDAASSGKLALQPVTQEDMLPNAQTTVSELSGQVAITTIYPGEQIVPDKFGGAEAAAEAASPLQIPKGMVAVSVSLSDPGRVAGFVNPGSDVGVFLNGADPDTGQAYSRLLLPKVQVLGVGSTTTTTTTTTTADGEQVQEELPRTLLTLALSQEDAQKVLFAQGNGELALALLTGNTILKMDKGASSTTLFK</sequence>
<keyword evidence="3" id="KW-1185">Reference proteome</keyword>
<dbReference type="RefSeq" id="WP_378592807.1">
    <property type="nucleotide sequence ID" value="NZ_JBHSKD010000027.1"/>
</dbReference>
<reference evidence="3" key="1">
    <citation type="journal article" date="2019" name="Int. J. Syst. Evol. Microbiol.">
        <title>The Global Catalogue of Microorganisms (GCM) 10K type strain sequencing project: providing services to taxonomists for standard genome sequencing and annotation.</title>
        <authorList>
            <consortium name="The Broad Institute Genomics Platform"/>
            <consortium name="The Broad Institute Genome Sequencing Center for Infectious Disease"/>
            <person name="Wu L."/>
            <person name="Ma J."/>
        </authorList>
    </citation>
    <scope>NUCLEOTIDE SEQUENCE [LARGE SCALE GENOMIC DNA]</scope>
    <source>
        <strain evidence="3">DFY41</strain>
    </source>
</reference>